<dbReference type="SUPFAM" id="SSF56112">
    <property type="entry name" value="Protein kinase-like (PK-like)"/>
    <property type="match status" value="1"/>
</dbReference>
<evidence type="ECO:0000256" key="8">
    <source>
        <dbReference type="ARBA" id="ARBA00048679"/>
    </source>
</evidence>
<keyword evidence="6" id="KW-0067">ATP-binding</keyword>
<dbReference type="OrthoDB" id="193931at2759"/>
<dbReference type="GO" id="GO:0005524">
    <property type="term" value="F:ATP binding"/>
    <property type="evidence" value="ECO:0007669"/>
    <property type="project" value="UniProtKB-KW"/>
</dbReference>
<evidence type="ECO:0000259" key="9">
    <source>
        <dbReference type="PROSITE" id="PS50011"/>
    </source>
</evidence>
<organism evidence="10 11">
    <name type="scientific">Triparma retinervis</name>
    <dbReference type="NCBI Taxonomy" id="2557542"/>
    <lineage>
        <taxon>Eukaryota</taxon>
        <taxon>Sar</taxon>
        <taxon>Stramenopiles</taxon>
        <taxon>Ochrophyta</taxon>
        <taxon>Bolidophyceae</taxon>
        <taxon>Parmales</taxon>
        <taxon>Triparmaceae</taxon>
        <taxon>Triparma</taxon>
    </lineage>
</organism>
<dbReference type="GO" id="GO:0007165">
    <property type="term" value="P:signal transduction"/>
    <property type="evidence" value="ECO:0007669"/>
    <property type="project" value="TreeGrafter"/>
</dbReference>
<keyword evidence="3" id="KW-0808">Transferase</keyword>
<evidence type="ECO:0000256" key="1">
    <source>
        <dbReference type="ARBA" id="ARBA00012513"/>
    </source>
</evidence>
<evidence type="ECO:0000256" key="5">
    <source>
        <dbReference type="ARBA" id="ARBA00022777"/>
    </source>
</evidence>
<evidence type="ECO:0000313" key="11">
    <source>
        <dbReference type="Proteomes" id="UP001165082"/>
    </source>
</evidence>
<keyword evidence="5" id="KW-0418">Kinase</keyword>
<evidence type="ECO:0000256" key="2">
    <source>
        <dbReference type="ARBA" id="ARBA00022527"/>
    </source>
</evidence>
<protein>
    <recommendedName>
        <fullName evidence="1">non-specific serine/threonine protein kinase</fullName>
        <ecNumber evidence="1">2.7.11.1</ecNumber>
    </recommendedName>
</protein>
<keyword evidence="2" id="KW-0723">Serine/threonine-protein kinase</keyword>
<comment type="caution">
    <text evidence="10">The sequence shown here is derived from an EMBL/GenBank/DDBJ whole genome shotgun (WGS) entry which is preliminary data.</text>
</comment>
<evidence type="ECO:0000256" key="3">
    <source>
        <dbReference type="ARBA" id="ARBA00022679"/>
    </source>
</evidence>
<dbReference type="InterPro" id="IPR008271">
    <property type="entry name" value="Ser/Thr_kinase_AS"/>
</dbReference>
<feature type="non-terminal residue" evidence="10">
    <location>
        <position position="1"/>
    </location>
</feature>
<name>A0A9W7A7D0_9STRA</name>
<feature type="domain" description="Protein kinase" evidence="9">
    <location>
        <begin position="9"/>
        <end position="242"/>
    </location>
</feature>
<dbReference type="GO" id="GO:0004674">
    <property type="term" value="F:protein serine/threonine kinase activity"/>
    <property type="evidence" value="ECO:0007669"/>
    <property type="project" value="UniProtKB-KW"/>
</dbReference>
<dbReference type="PROSITE" id="PS00108">
    <property type="entry name" value="PROTEIN_KINASE_ST"/>
    <property type="match status" value="1"/>
</dbReference>
<evidence type="ECO:0000313" key="10">
    <source>
        <dbReference type="EMBL" id="GMH64252.1"/>
    </source>
</evidence>
<dbReference type="PANTHER" id="PTHR43895">
    <property type="entry name" value="CALCIUM/CALMODULIN-DEPENDENT PROTEIN KINASE KINASE-RELATED"/>
    <property type="match status" value="1"/>
</dbReference>
<keyword evidence="4" id="KW-0547">Nucleotide-binding</keyword>
<reference evidence="10" key="1">
    <citation type="submission" date="2022-07" db="EMBL/GenBank/DDBJ databases">
        <title>Genome analysis of Parmales, a sister group of diatoms, reveals the evolutionary specialization of diatoms from phago-mixotrophs to photoautotrophs.</title>
        <authorList>
            <person name="Ban H."/>
            <person name="Sato S."/>
            <person name="Yoshikawa S."/>
            <person name="Kazumasa Y."/>
            <person name="Nakamura Y."/>
            <person name="Ichinomiya M."/>
            <person name="Saitoh K."/>
            <person name="Sato N."/>
            <person name="Blanc-Mathieu R."/>
            <person name="Endo H."/>
            <person name="Kuwata A."/>
            <person name="Ogata H."/>
        </authorList>
    </citation>
    <scope>NUCLEOTIDE SEQUENCE</scope>
</reference>
<dbReference type="EC" id="2.7.11.1" evidence="1"/>
<evidence type="ECO:0000256" key="6">
    <source>
        <dbReference type="ARBA" id="ARBA00022840"/>
    </source>
</evidence>
<evidence type="ECO:0000256" key="4">
    <source>
        <dbReference type="ARBA" id="ARBA00022741"/>
    </source>
</evidence>
<dbReference type="PANTHER" id="PTHR43895:SF32">
    <property type="entry name" value="SERINE_THREONINE-PROTEIN KINASE CHK1"/>
    <property type="match status" value="1"/>
</dbReference>
<comment type="catalytic activity">
    <reaction evidence="7">
        <text>L-threonyl-[protein] + ATP = O-phospho-L-threonyl-[protein] + ADP + H(+)</text>
        <dbReference type="Rhea" id="RHEA:46608"/>
        <dbReference type="Rhea" id="RHEA-COMP:11060"/>
        <dbReference type="Rhea" id="RHEA-COMP:11605"/>
        <dbReference type="ChEBI" id="CHEBI:15378"/>
        <dbReference type="ChEBI" id="CHEBI:30013"/>
        <dbReference type="ChEBI" id="CHEBI:30616"/>
        <dbReference type="ChEBI" id="CHEBI:61977"/>
        <dbReference type="ChEBI" id="CHEBI:456216"/>
        <dbReference type="EC" id="2.7.11.1"/>
    </reaction>
</comment>
<proteinExistence type="predicted"/>
<gene>
    <name evidence="10" type="ORF">TrRE_jg1896</name>
</gene>
<accession>A0A9W7A7D0</accession>
<keyword evidence="11" id="KW-1185">Reference proteome</keyword>
<dbReference type="Gene3D" id="1.10.510.10">
    <property type="entry name" value="Transferase(Phosphotransferase) domain 1"/>
    <property type="match status" value="1"/>
</dbReference>
<dbReference type="SMART" id="SM00220">
    <property type="entry name" value="S_TKc"/>
    <property type="match status" value="1"/>
</dbReference>
<dbReference type="Pfam" id="PF00069">
    <property type="entry name" value="Pkinase"/>
    <property type="match status" value="1"/>
</dbReference>
<dbReference type="AlphaFoldDB" id="A0A9W7A7D0"/>
<comment type="catalytic activity">
    <reaction evidence="8">
        <text>L-seryl-[protein] + ATP = O-phospho-L-seryl-[protein] + ADP + H(+)</text>
        <dbReference type="Rhea" id="RHEA:17989"/>
        <dbReference type="Rhea" id="RHEA-COMP:9863"/>
        <dbReference type="Rhea" id="RHEA-COMP:11604"/>
        <dbReference type="ChEBI" id="CHEBI:15378"/>
        <dbReference type="ChEBI" id="CHEBI:29999"/>
        <dbReference type="ChEBI" id="CHEBI:30616"/>
        <dbReference type="ChEBI" id="CHEBI:83421"/>
        <dbReference type="ChEBI" id="CHEBI:456216"/>
        <dbReference type="EC" id="2.7.11.1"/>
    </reaction>
</comment>
<evidence type="ECO:0000256" key="7">
    <source>
        <dbReference type="ARBA" id="ARBA00047899"/>
    </source>
</evidence>
<dbReference type="InterPro" id="IPR000719">
    <property type="entry name" value="Prot_kinase_dom"/>
</dbReference>
<dbReference type="Proteomes" id="UP001165082">
    <property type="component" value="Unassembled WGS sequence"/>
</dbReference>
<dbReference type="PROSITE" id="PS50011">
    <property type="entry name" value="PROTEIN_KINASE_DOM"/>
    <property type="match status" value="1"/>
</dbReference>
<dbReference type="InterPro" id="IPR011009">
    <property type="entry name" value="Kinase-like_dom_sf"/>
</dbReference>
<sequence length="242" mass="26782">SQLRELPLTKCLEIWGRAPFGGSEEEFEEMMDALEDGGKGGGEGEKSDMGKIAEGSTAVNGSVALTANMAASRSFHYCESLHSYVSIPLVPPKYLRYLRQRRVVSREMRNMLRVGRTARHQNILQLYSVLEYAQESKSTLFLVLESADGGELFDKIKDDSTSLPPAAYASSMRRYFTELVLGLGFCHSNGVCHRDLKPENLLLTYGEGEEGTLKIADFGLSAAMWTDGGDKGREGIERGRNR</sequence>
<dbReference type="EMBL" id="BRXZ01002532">
    <property type="protein sequence ID" value="GMH64252.1"/>
    <property type="molecule type" value="Genomic_DNA"/>
</dbReference>